<organism evidence="1">
    <name type="scientific">Pseudenhygromyxa salsuginis</name>
    <dbReference type="NCBI Taxonomy" id="442868"/>
    <lineage>
        <taxon>Bacteria</taxon>
        <taxon>Pseudomonadati</taxon>
        <taxon>Myxococcota</taxon>
        <taxon>Polyangia</taxon>
        <taxon>Nannocystales</taxon>
        <taxon>Nannocystaceae</taxon>
        <taxon>Pseudenhygromyxa</taxon>
    </lineage>
</organism>
<dbReference type="EMBL" id="MH908895">
    <property type="protein sequence ID" value="AYM53137.1"/>
    <property type="molecule type" value="Genomic_DNA"/>
</dbReference>
<proteinExistence type="predicted"/>
<protein>
    <submittedName>
        <fullName evidence="1">Uncharacterized protein</fullName>
    </submittedName>
</protein>
<dbReference type="AlphaFoldDB" id="A0A3S7UWM6"/>
<reference evidence="1" key="1">
    <citation type="journal article" date="2018" name="J. Ind. Microbiol. Biotechnol.">
        <title>Genome mining reveals uncommon alkylpyrones as type III PKS products from myxobacteria.</title>
        <authorList>
            <person name="Hug J.J."/>
            <person name="Panter F."/>
            <person name="Krug D."/>
            <person name="Muller R."/>
        </authorList>
    </citation>
    <scope>NUCLEOTIDE SEQUENCE</scope>
    <source>
        <strain evidence="1">MNa10638</strain>
    </source>
</reference>
<accession>A0A3S7UWM6</accession>
<name>A0A3S7UWM6_9BACT</name>
<sequence>MPSTLHDGLVELFRDDPTLVVRLVRRAFGATLTPMPERLLDRHATLSVAVRGRLRQRIADLVLIVRDPEHPDGGTVIIIEVQLQDSRLKRERIVSYLALLIERENLPIHIGIVALEERVAERLATWTVGTAVTISTFVLDRRSVPPLLDPEKARKHPQEAVLSAALHGYRGDLRAVRVALDALADLPVEKRSRYTATILAALSDEDHAICIKELPMDRQVEISHIERRSAFFVHGKREGLEEGTRRGLEEGTRRGLEEGKREGVVRLVLTILELRGLPLTSAHELLIRGAPLDQLERWATRARNVESTEELLAS</sequence>
<evidence type="ECO:0000313" key="1">
    <source>
        <dbReference type="EMBL" id="AYM53137.1"/>
    </source>
</evidence>